<dbReference type="GO" id="GO:0003677">
    <property type="term" value="F:DNA binding"/>
    <property type="evidence" value="ECO:0007669"/>
    <property type="project" value="UniProtKB-KW"/>
</dbReference>
<dbReference type="InterPro" id="IPR036594">
    <property type="entry name" value="Meth_synthase_dom"/>
</dbReference>
<organism evidence="5 6">
    <name type="scientific">Pseudomonas citronellolis</name>
    <dbReference type="NCBI Taxonomy" id="53408"/>
    <lineage>
        <taxon>Bacteria</taxon>
        <taxon>Pseudomonadati</taxon>
        <taxon>Pseudomonadota</taxon>
        <taxon>Gammaproteobacteria</taxon>
        <taxon>Pseudomonadales</taxon>
        <taxon>Pseudomonadaceae</taxon>
        <taxon>Pseudomonas</taxon>
    </lineage>
</organism>
<name>A0A1A9K8K1_9PSED</name>
<accession>A0A1A9K8K1</accession>
<dbReference type="AlphaFoldDB" id="A0A1A9K8K1"/>
<dbReference type="Proteomes" id="UP000077748">
    <property type="component" value="Chromosome"/>
</dbReference>
<dbReference type="InterPro" id="IPR003759">
    <property type="entry name" value="Cbl-bd_cap"/>
</dbReference>
<dbReference type="InterPro" id="IPR047057">
    <property type="entry name" value="MerR_fam"/>
</dbReference>
<keyword evidence="2" id="KW-0238">DNA-binding</keyword>
<dbReference type="EMBL" id="CP015878">
    <property type="protein sequence ID" value="ANI13313.1"/>
    <property type="molecule type" value="Genomic_DNA"/>
</dbReference>
<dbReference type="PROSITE" id="PS50937">
    <property type="entry name" value="HTH_MERR_2"/>
    <property type="match status" value="1"/>
</dbReference>
<dbReference type="PANTHER" id="PTHR30204">
    <property type="entry name" value="REDOX-CYCLING DRUG-SENSING TRANSCRIPTIONAL ACTIVATOR SOXR"/>
    <property type="match status" value="1"/>
</dbReference>
<dbReference type="GO" id="GO:0003700">
    <property type="term" value="F:DNA-binding transcription factor activity"/>
    <property type="evidence" value="ECO:0007669"/>
    <property type="project" value="InterPro"/>
</dbReference>
<keyword evidence="3" id="KW-0804">Transcription</keyword>
<reference evidence="5 6" key="1">
    <citation type="submission" date="2016-05" db="EMBL/GenBank/DDBJ databases">
        <title>Genome Sequence of Pseudomonas citronellolis Strain SJTE-3, an Estrogens and Persistent Organic Pollutants degradation strain.</title>
        <authorList>
            <person name="Liang R."/>
        </authorList>
    </citation>
    <scope>NUCLEOTIDE SEQUENCE [LARGE SCALE GENOMIC DNA]</scope>
    <source>
        <strain evidence="5 6">SJTE-3</strain>
    </source>
</reference>
<sequence>MPSEPSNTLPDDYRQALAAGWLPISEVARRTGVNPVTLRAWERRYGLVVPQRTAKGHRLYSAEQLERIRRVLTWLERGVAVGKVRDLLDEPPRTAADTHSPWDDLRQQALSAIARLDEPRLDELFNGALSIYPAQTLCEHLMLPLQRDLQLRWQGQFGSGLERLLYHSWLRSKLGGRLYHYNRQHQGRPLLLVNQSEHPRETGHWLCAWLASSAGCPVQVFDGPLSCAEIALVEQRLNPRALLLYSDQSLSPAQLSRLLAGCICPTLLVGAIVDIHAQELADLQRESHPGLHLAQDPLQARATLHALGLLNSGGGE</sequence>
<dbReference type="SUPFAM" id="SSF46955">
    <property type="entry name" value="Putative DNA-binding domain"/>
    <property type="match status" value="1"/>
</dbReference>
<dbReference type="InterPro" id="IPR009061">
    <property type="entry name" value="DNA-bd_dom_put_sf"/>
</dbReference>
<protein>
    <submittedName>
        <fullName evidence="5">Helix-turn-helix-type transcriptional regulator</fullName>
    </submittedName>
</protein>
<dbReference type="Gene3D" id="1.10.1240.10">
    <property type="entry name" value="Methionine synthase domain"/>
    <property type="match status" value="1"/>
</dbReference>
<dbReference type="Gene3D" id="1.10.1660.10">
    <property type="match status" value="1"/>
</dbReference>
<evidence type="ECO:0000259" key="4">
    <source>
        <dbReference type="PROSITE" id="PS50937"/>
    </source>
</evidence>
<dbReference type="CDD" id="cd01104">
    <property type="entry name" value="HTH_MlrA-CarA"/>
    <property type="match status" value="1"/>
</dbReference>
<dbReference type="RefSeq" id="WP_064581908.1">
    <property type="nucleotide sequence ID" value="NZ_CP015878.1"/>
</dbReference>
<evidence type="ECO:0000256" key="1">
    <source>
        <dbReference type="ARBA" id="ARBA00023015"/>
    </source>
</evidence>
<dbReference type="SMART" id="SM00422">
    <property type="entry name" value="HTH_MERR"/>
    <property type="match status" value="1"/>
</dbReference>
<keyword evidence="1" id="KW-0805">Transcription regulation</keyword>
<evidence type="ECO:0000256" key="3">
    <source>
        <dbReference type="ARBA" id="ARBA00023163"/>
    </source>
</evidence>
<evidence type="ECO:0000313" key="5">
    <source>
        <dbReference type="EMBL" id="ANI13313.1"/>
    </source>
</evidence>
<dbReference type="Pfam" id="PF13411">
    <property type="entry name" value="MerR_1"/>
    <property type="match status" value="1"/>
</dbReference>
<evidence type="ECO:0000256" key="2">
    <source>
        <dbReference type="ARBA" id="ARBA00023125"/>
    </source>
</evidence>
<dbReference type="PANTHER" id="PTHR30204:SF67">
    <property type="entry name" value="HTH-TYPE TRANSCRIPTIONAL REGULATOR MLRA-RELATED"/>
    <property type="match status" value="1"/>
</dbReference>
<evidence type="ECO:0000313" key="6">
    <source>
        <dbReference type="Proteomes" id="UP000077748"/>
    </source>
</evidence>
<feature type="domain" description="HTH merR-type" evidence="4">
    <location>
        <begin position="21"/>
        <end position="90"/>
    </location>
</feature>
<proteinExistence type="predicted"/>
<gene>
    <name evidence="5" type="ORF">A9C11_04645</name>
</gene>
<dbReference type="PROSITE" id="PS00552">
    <property type="entry name" value="HTH_MERR_1"/>
    <property type="match status" value="1"/>
</dbReference>
<dbReference type="InterPro" id="IPR000551">
    <property type="entry name" value="MerR-type_HTH_dom"/>
</dbReference>
<dbReference type="Pfam" id="PF02607">
    <property type="entry name" value="B12-binding_2"/>
    <property type="match status" value="1"/>
</dbReference>